<keyword evidence="2" id="KW-1185">Reference proteome</keyword>
<accession>A0ABV5G0Y5</accession>
<dbReference type="Proteomes" id="UP001589575">
    <property type="component" value="Unassembled WGS sequence"/>
</dbReference>
<proteinExistence type="predicted"/>
<evidence type="ECO:0000313" key="1">
    <source>
        <dbReference type="EMBL" id="MFB9072584.1"/>
    </source>
</evidence>
<protein>
    <submittedName>
        <fullName evidence="1">Uncharacterized protein</fullName>
    </submittedName>
</protein>
<name>A0ABV5G0Y5_9MICC</name>
<comment type="caution">
    <text evidence="1">The sequence shown here is derived from an EMBL/GenBank/DDBJ whole genome shotgun (WGS) entry which is preliminary data.</text>
</comment>
<evidence type="ECO:0000313" key="2">
    <source>
        <dbReference type="Proteomes" id="UP001589575"/>
    </source>
</evidence>
<reference evidence="1 2" key="1">
    <citation type="submission" date="2024-09" db="EMBL/GenBank/DDBJ databases">
        <authorList>
            <person name="Sun Q."/>
            <person name="Mori K."/>
        </authorList>
    </citation>
    <scope>NUCLEOTIDE SEQUENCE [LARGE SCALE GENOMIC DNA]</scope>
    <source>
        <strain evidence="1 2">CCM 7609</strain>
    </source>
</reference>
<organism evidence="1 2">
    <name type="scientific">Citricoccus parietis</name>
    <dbReference type="NCBI Taxonomy" id="592307"/>
    <lineage>
        <taxon>Bacteria</taxon>
        <taxon>Bacillati</taxon>
        <taxon>Actinomycetota</taxon>
        <taxon>Actinomycetes</taxon>
        <taxon>Micrococcales</taxon>
        <taxon>Micrococcaceae</taxon>
        <taxon>Citricoccus</taxon>
    </lineage>
</organism>
<sequence>MARSAVGAAAPGAHEVRAKVTVITRAFLGTWRWSGLDIRA</sequence>
<gene>
    <name evidence="1" type="ORF">ACFFX0_15810</name>
</gene>
<dbReference type="EMBL" id="JBHMFI010000001">
    <property type="protein sequence ID" value="MFB9072584.1"/>
    <property type="molecule type" value="Genomic_DNA"/>
</dbReference>